<feature type="transmembrane region" description="Helical" evidence="8">
    <location>
        <begin position="400"/>
        <end position="419"/>
    </location>
</feature>
<evidence type="ECO:0000256" key="1">
    <source>
        <dbReference type="ARBA" id="ARBA00004651"/>
    </source>
</evidence>
<organism evidence="10 11">
    <name type="scientific">Megasphaera micronuciformis F0359</name>
    <dbReference type="NCBI Taxonomy" id="706434"/>
    <lineage>
        <taxon>Bacteria</taxon>
        <taxon>Bacillati</taxon>
        <taxon>Bacillota</taxon>
        <taxon>Negativicutes</taxon>
        <taxon>Veillonellales</taxon>
        <taxon>Veillonellaceae</taxon>
        <taxon>Megasphaera</taxon>
    </lineage>
</organism>
<dbReference type="GO" id="GO:0009103">
    <property type="term" value="P:lipopolysaccharide biosynthetic process"/>
    <property type="evidence" value="ECO:0007669"/>
    <property type="project" value="UniProtKB-ARBA"/>
</dbReference>
<dbReference type="GO" id="GO:0005886">
    <property type="term" value="C:plasma membrane"/>
    <property type="evidence" value="ECO:0007669"/>
    <property type="project" value="UniProtKB-SubCell"/>
</dbReference>
<dbReference type="InterPro" id="IPR050297">
    <property type="entry name" value="LipidA_mod_glycosyltrf_83"/>
</dbReference>
<dbReference type="GO" id="GO:0016763">
    <property type="term" value="F:pentosyltransferase activity"/>
    <property type="evidence" value="ECO:0007669"/>
    <property type="project" value="TreeGrafter"/>
</dbReference>
<dbReference type="AlphaFoldDB" id="E2ZBA5"/>
<dbReference type="Proteomes" id="UP000003195">
    <property type="component" value="Unassembled WGS sequence"/>
</dbReference>
<dbReference type="RefSeq" id="WP_006941662.1">
    <property type="nucleotide sequence ID" value="NZ_GL538194.1"/>
</dbReference>
<evidence type="ECO:0000256" key="2">
    <source>
        <dbReference type="ARBA" id="ARBA00022475"/>
    </source>
</evidence>
<dbReference type="InterPro" id="IPR038731">
    <property type="entry name" value="RgtA/B/C-like"/>
</dbReference>
<sequence length="521" mass="58602">MKFFTAYIHENRYGLGIILLAAIFLLPFLGAFPLIDPDEPVYGQTAREMLAAGDWLSPRIYGNFWYDKPPLFYWLEMISYSLFGISDYTSRLPSAVMGIATVATVYVQSRAVFNKHIAFRAALILLTSVGFIYIAKAAVTDMTLVFTLTFSMFAFYRKQYYLAYFGCGLALLAKGPVGYAFPALIMLLYIAGTRRWSLLKEMKIPQGILLAFLVGLPWYVYMYIVHGTDFTNVFIGYHNITRFAAPEHPGQNSIFFFIPIVLGGLMPWTGALFQALIRCLRGNGPYRDGLLFCFIWSTFIFIFFSLSQTQLVTYISPLFPPLSVILGWYTYALKRNGKLPRIWLAVSYIGGVILLACNAIPLNESALFFATPILWASVLLTLALIIPAAFMHLKRWRSALLSAVSCMFVFMTVAFAGILPQSAEYISGKAIAEEYISLNHSGPVYIEKFLCPALAFYGNTTGVSWESQNAPDFATLRRETPDIYVIMQQSTYNKLLRTHTDLSDYNIIATTPGQVILAGRR</sequence>
<dbReference type="PANTHER" id="PTHR33908:SF3">
    <property type="entry name" value="UNDECAPRENYL PHOSPHATE-ALPHA-4-AMINO-4-DEOXY-L-ARABINOSE ARABINOSYL TRANSFERASE"/>
    <property type="match status" value="1"/>
</dbReference>
<name>E2ZBA5_9FIRM</name>
<keyword evidence="5 8" id="KW-0812">Transmembrane</keyword>
<comment type="subcellular location">
    <subcellularLocation>
        <location evidence="1">Cell membrane</location>
        <topology evidence="1">Multi-pass membrane protein</topology>
    </subcellularLocation>
</comment>
<proteinExistence type="predicted"/>
<feature type="transmembrane region" description="Helical" evidence="8">
    <location>
        <begin position="119"/>
        <end position="139"/>
    </location>
</feature>
<feature type="transmembrane region" description="Helical" evidence="8">
    <location>
        <begin position="88"/>
        <end position="107"/>
    </location>
</feature>
<comment type="caution">
    <text evidence="10">The sequence shown here is derived from an EMBL/GenBank/DDBJ whole genome shotgun (WGS) entry which is preliminary data.</text>
</comment>
<keyword evidence="11" id="KW-1185">Reference proteome</keyword>
<evidence type="ECO:0000256" key="5">
    <source>
        <dbReference type="ARBA" id="ARBA00022692"/>
    </source>
</evidence>
<keyword evidence="3 10" id="KW-0328">Glycosyltransferase</keyword>
<dbReference type="OrthoDB" id="9775035at2"/>
<feature type="transmembrane region" description="Helical" evidence="8">
    <location>
        <begin position="254"/>
        <end position="277"/>
    </location>
</feature>
<feature type="transmembrane region" description="Helical" evidence="8">
    <location>
        <begin position="159"/>
        <end position="192"/>
    </location>
</feature>
<feature type="transmembrane region" description="Helical" evidence="8">
    <location>
        <begin position="204"/>
        <end position="224"/>
    </location>
</feature>
<feature type="transmembrane region" description="Helical" evidence="8">
    <location>
        <begin position="12"/>
        <end position="35"/>
    </location>
</feature>
<dbReference type="EMBL" id="AECS01000021">
    <property type="protein sequence ID" value="EFQ04431.1"/>
    <property type="molecule type" value="Genomic_DNA"/>
</dbReference>
<keyword evidence="2" id="KW-1003">Cell membrane</keyword>
<evidence type="ECO:0000256" key="4">
    <source>
        <dbReference type="ARBA" id="ARBA00022679"/>
    </source>
</evidence>
<dbReference type="GO" id="GO:0010041">
    <property type="term" value="P:response to iron(III) ion"/>
    <property type="evidence" value="ECO:0007669"/>
    <property type="project" value="TreeGrafter"/>
</dbReference>
<evidence type="ECO:0000256" key="8">
    <source>
        <dbReference type="SAM" id="Phobius"/>
    </source>
</evidence>
<accession>E2ZBA5</accession>
<evidence type="ECO:0000256" key="6">
    <source>
        <dbReference type="ARBA" id="ARBA00022989"/>
    </source>
</evidence>
<keyword evidence="7 8" id="KW-0472">Membrane</keyword>
<keyword evidence="4 10" id="KW-0808">Transferase</keyword>
<evidence type="ECO:0000256" key="7">
    <source>
        <dbReference type="ARBA" id="ARBA00023136"/>
    </source>
</evidence>
<feature type="transmembrane region" description="Helical" evidence="8">
    <location>
        <begin position="342"/>
        <end position="361"/>
    </location>
</feature>
<evidence type="ECO:0000313" key="11">
    <source>
        <dbReference type="Proteomes" id="UP000003195"/>
    </source>
</evidence>
<protein>
    <submittedName>
        <fullName evidence="10">Dolichyl-phosphate-mannose-protein mannosyltransferase</fullName>
        <ecNumber evidence="10">2.4.1.109</ecNumber>
    </submittedName>
</protein>
<dbReference type="eggNOG" id="COG1807">
    <property type="taxonomic scope" value="Bacteria"/>
</dbReference>
<gene>
    <name evidence="10" type="ORF">HMPREF9429_00732</name>
</gene>
<dbReference type="GO" id="GO:0004169">
    <property type="term" value="F:dolichyl-phosphate-mannose-protein mannosyltransferase activity"/>
    <property type="evidence" value="ECO:0007669"/>
    <property type="project" value="UniProtKB-EC"/>
</dbReference>
<feature type="transmembrane region" description="Helical" evidence="8">
    <location>
        <begin position="312"/>
        <end position="330"/>
    </location>
</feature>
<evidence type="ECO:0000256" key="3">
    <source>
        <dbReference type="ARBA" id="ARBA00022676"/>
    </source>
</evidence>
<dbReference type="PANTHER" id="PTHR33908">
    <property type="entry name" value="MANNOSYLTRANSFERASE YKCB-RELATED"/>
    <property type="match status" value="1"/>
</dbReference>
<dbReference type="HOGENOM" id="CLU_019200_0_2_9"/>
<feature type="transmembrane region" description="Helical" evidence="8">
    <location>
        <begin position="373"/>
        <end position="393"/>
    </location>
</feature>
<reference evidence="10 11" key="1">
    <citation type="submission" date="2010-08" db="EMBL/GenBank/DDBJ databases">
        <authorList>
            <person name="Weinstock G."/>
            <person name="Sodergren E."/>
            <person name="Clifton S."/>
            <person name="Fulton L."/>
            <person name="Fulton B."/>
            <person name="Courtney L."/>
            <person name="Fronick C."/>
            <person name="Harrison M."/>
            <person name="Strong C."/>
            <person name="Farmer C."/>
            <person name="Delahaunty K."/>
            <person name="Markovic C."/>
            <person name="Hall O."/>
            <person name="Minx P."/>
            <person name="Tomlinson C."/>
            <person name="Mitreva M."/>
            <person name="Hou S."/>
            <person name="Chen J."/>
            <person name="Wollam A."/>
            <person name="Pepin K.H."/>
            <person name="Johnson M."/>
            <person name="Bhonagiri V."/>
            <person name="Zhang X."/>
            <person name="Suruliraj S."/>
            <person name="Warren W."/>
            <person name="Chinwalla A."/>
            <person name="Mardis E.R."/>
            <person name="Wilson R.K."/>
        </authorList>
    </citation>
    <scope>NUCLEOTIDE SEQUENCE [LARGE SCALE GENOMIC DNA]</scope>
    <source>
        <strain evidence="10 11">F0359</strain>
    </source>
</reference>
<feature type="transmembrane region" description="Helical" evidence="8">
    <location>
        <begin position="289"/>
        <end position="306"/>
    </location>
</feature>
<keyword evidence="6 8" id="KW-1133">Transmembrane helix</keyword>
<dbReference type="STRING" id="706434.HMPREF9429_00732"/>
<evidence type="ECO:0000259" key="9">
    <source>
        <dbReference type="Pfam" id="PF13231"/>
    </source>
</evidence>
<feature type="domain" description="Glycosyltransferase RgtA/B/C/D-like" evidence="9">
    <location>
        <begin position="67"/>
        <end position="220"/>
    </location>
</feature>
<dbReference type="Pfam" id="PF13231">
    <property type="entry name" value="PMT_2"/>
    <property type="match status" value="1"/>
</dbReference>
<dbReference type="EC" id="2.4.1.109" evidence="10"/>
<evidence type="ECO:0000313" key="10">
    <source>
        <dbReference type="EMBL" id="EFQ04431.1"/>
    </source>
</evidence>